<keyword evidence="5" id="KW-0369">Histidine metabolism</keyword>
<evidence type="ECO:0000256" key="5">
    <source>
        <dbReference type="ARBA" id="ARBA00022808"/>
    </source>
</evidence>
<gene>
    <name evidence="10" type="ORF">JYK00_04850</name>
</gene>
<evidence type="ECO:0000256" key="1">
    <source>
        <dbReference type="ARBA" id="ARBA00005023"/>
    </source>
</evidence>
<dbReference type="SUPFAM" id="SSF51338">
    <property type="entry name" value="Composite domain of metallo-dependent hydrolases"/>
    <property type="match status" value="1"/>
</dbReference>
<protein>
    <recommendedName>
        <fullName evidence="2 8">Imidazolonepropionase</fullName>
        <ecNumber evidence="2 8">3.5.2.7</ecNumber>
    </recommendedName>
</protein>
<dbReference type="NCBIfam" id="TIGR01224">
    <property type="entry name" value="hutI"/>
    <property type="match status" value="1"/>
</dbReference>
<evidence type="ECO:0000313" key="11">
    <source>
        <dbReference type="Proteomes" id="UP000671862"/>
    </source>
</evidence>
<dbReference type="RefSeq" id="WP_207567554.1">
    <property type="nucleotide sequence ID" value="NZ_CP071446.1"/>
</dbReference>
<evidence type="ECO:0000259" key="9">
    <source>
        <dbReference type="Pfam" id="PF01979"/>
    </source>
</evidence>
<evidence type="ECO:0000256" key="6">
    <source>
        <dbReference type="ARBA" id="ARBA00022833"/>
    </source>
</evidence>
<dbReference type="PANTHER" id="PTHR42752">
    <property type="entry name" value="IMIDAZOLONEPROPIONASE"/>
    <property type="match status" value="1"/>
</dbReference>
<name>A0ABX7SAN5_9BACT</name>
<keyword evidence="6" id="KW-0862">Zinc</keyword>
<dbReference type="SUPFAM" id="SSF51556">
    <property type="entry name" value="Metallo-dependent hydrolases"/>
    <property type="match status" value="1"/>
</dbReference>
<dbReference type="InterPro" id="IPR032466">
    <property type="entry name" value="Metal_Hydrolase"/>
</dbReference>
<dbReference type="Pfam" id="PF01979">
    <property type="entry name" value="Amidohydro_1"/>
    <property type="match status" value="1"/>
</dbReference>
<dbReference type="EMBL" id="CP071446">
    <property type="protein sequence ID" value="QTA38837.1"/>
    <property type="molecule type" value="Genomic_DNA"/>
</dbReference>
<keyword evidence="4 10" id="KW-0378">Hydrolase</keyword>
<proteinExistence type="predicted"/>
<reference evidence="10 11" key="1">
    <citation type="submission" date="2021-03" db="EMBL/GenBank/DDBJ databases">
        <title>Thermosipho ferrireducens sp.nov., an anaerobic thermophilic iron-reducing bacterium isolated from a deep-sea hydrothermal sulfide deposits.</title>
        <authorList>
            <person name="Zeng X."/>
            <person name="Chen Y."/>
            <person name="Shao Z."/>
        </authorList>
    </citation>
    <scope>NUCLEOTIDE SEQUENCE [LARGE SCALE GENOMIC DNA]</scope>
    <source>
        <strain evidence="10 11">JL129W03</strain>
    </source>
</reference>
<evidence type="ECO:0000256" key="4">
    <source>
        <dbReference type="ARBA" id="ARBA00022801"/>
    </source>
</evidence>
<evidence type="ECO:0000256" key="3">
    <source>
        <dbReference type="ARBA" id="ARBA00022723"/>
    </source>
</evidence>
<keyword evidence="7" id="KW-0408">Iron</keyword>
<dbReference type="EC" id="3.5.2.7" evidence="2 8"/>
<evidence type="ECO:0000256" key="7">
    <source>
        <dbReference type="ARBA" id="ARBA00023004"/>
    </source>
</evidence>
<keyword evidence="3" id="KW-0479">Metal-binding</keyword>
<comment type="pathway">
    <text evidence="1">Amino-acid degradation.</text>
</comment>
<dbReference type="PANTHER" id="PTHR42752:SF1">
    <property type="entry name" value="IMIDAZOLONEPROPIONASE-RELATED"/>
    <property type="match status" value="1"/>
</dbReference>
<sequence length="399" mass="44802">MIYVHAERLLTPIGEAPKKGKEMSKIMEEFDVDIVLEKGKVVDILKHKSVKDFTLHVKLATPGLIDPHTHIPFYGRRAKEFYMRSRGKSYSEIFSEGGGIHSTVRFVRNATIGEIVNFNLPFLKEFLRRGVVAIEGKSGYGLDKFTELKQLKALKILNEVQEVHIAPTFLGFHAIPLDREKEDYVGTVKTWLDDVKAFSDTVDVFCDYGVFLPEDIEGFFVELKKNGFKLRFHADEIKNVGATRLAVKLGAVSADHLLKITDDDIREVSNSDTVAVLMPGTSFYLGEEYAPARKLIEYGAAVALASDFNPGSCPVYEPAFVMHLALKFLKMEPEEILTAYTLNAAYVLGIENGAILPGRKCDIALWNTTEFLDIPYMFQYNFLSGVVINGKVKLYENVP</sequence>
<dbReference type="GO" id="GO:0050480">
    <property type="term" value="F:imidazolonepropionase activity"/>
    <property type="evidence" value="ECO:0007669"/>
    <property type="project" value="UniProtKB-EC"/>
</dbReference>
<dbReference type="Gene3D" id="3.20.20.140">
    <property type="entry name" value="Metal-dependent hydrolases"/>
    <property type="match status" value="1"/>
</dbReference>
<dbReference type="InterPro" id="IPR005920">
    <property type="entry name" value="HutI"/>
</dbReference>
<accession>A0ABX7SAN5</accession>
<keyword evidence="11" id="KW-1185">Reference proteome</keyword>
<organism evidence="10 11">
    <name type="scientific">Thermosipho ferrireducens</name>
    <dbReference type="NCBI Taxonomy" id="2571116"/>
    <lineage>
        <taxon>Bacteria</taxon>
        <taxon>Thermotogati</taxon>
        <taxon>Thermotogota</taxon>
        <taxon>Thermotogae</taxon>
        <taxon>Thermotogales</taxon>
        <taxon>Fervidobacteriaceae</taxon>
        <taxon>Thermosipho</taxon>
    </lineage>
</organism>
<evidence type="ECO:0000256" key="8">
    <source>
        <dbReference type="NCBIfam" id="TIGR01224"/>
    </source>
</evidence>
<dbReference type="Proteomes" id="UP000671862">
    <property type="component" value="Chromosome"/>
</dbReference>
<dbReference type="InterPro" id="IPR006680">
    <property type="entry name" value="Amidohydro-rel"/>
</dbReference>
<dbReference type="Gene3D" id="2.30.40.10">
    <property type="entry name" value="Urease, subunit C, domain 1"/>
    <property type="match status" value="1"/>
</dbReference>
<evidence type="ECO:0000313" key="10">
    <source>
        <dbReference type="EMBL" id="QTA38837.1"/>
    </source>
</evidence>
<evidence type="ECO:0000256" key="2">
    <source>
        <dbReference type="ARBA" id="ARBA00012864"/>
    </source>
</evidence>
<dbReference type="InterPro" id="IPR011059">
    <property type="entry name" value="Metal-dep_hydrolase_composite"/>
</dbReference>
<feature type="domain" description="Amidohydrolase-related" evidence="9">
    <location>
        <begin position="233"/>
        <end position="392"/>
    </location>
</feature>